<sequence length="82" mass="10151">MEFHERYNDSYARCIRNPRFLTIFYERFCSRNDNFRLMFANVDMDRQIKMLKASLMIIMLANTSREARESVRKYHHHTTFTY</sequence>
<protein>
    <submittedName>
        <fullName evidence="1">Uncharacterized protein</fullName>
    </submittedName>
</protein>
<accession>A0A2T3MZ46</accession>
<dbReference type="InterPro" id="IPR009050">
    <property type="entry name" value="Globin-like_sf"/>
</dbReference>
<dbReference type="GO" id="GO:0019825">
    <property type="term" value="F:oxygen binding"/>
    <property type="evidence" value="ECO:0007669"/>
    <property type="project" value="InterPro"/>
</dbReference>
<dbReference type="AlphaFoldDB" id="A0A2T3MZ46"/>
<dbReference type="Gene3D" id="1.10.490.10">
    <property type="entry name" value="Globins"/>
    <property type="match status" value="1"/>
</dbReference>
<dbReference type="EMBL" id="PYMC01000006">
    <property type="protein sequence ID" value="PSW05180.1"/>
    <property type="molecule type" value="Genomic_DNA"/>
</dbReference>
<dbReference type="Proteomes" id="UP000240904">
    <property type="component" value="Unassembled WGS sequence"/>
</dbReference>
<organism evidence="1 2">
    <name type="scientific">Photobacterium lipolyticum</name>
    <dbReference type="NCBI Taxonomy" id="266810"/>
    <lineage>
        <taxon>Bacteria</taxon>
        <taxon>Pseudomonadati</taxon>
        <taxon>Pseudomonadota</taxon>
        <taxon>Gammaproteobacteria</taxon>
        <taxon>Vibrionales</taxon>
        <taxon>Vibrionaceae</taxon>
        <taxon>Photobacterium</taxon>
    </lineage>
</organism>
<keyword evidence="2" id="KW-1185">Reference proteome</keyword>
<evidence type="ECO:0000313" key="2">
    <source>
        <dbReference type="Proteomes" id="UP000240904"/>
    </source>
</evidence>
<dbReference type="GO" id="GO:0020037">
    <property type="term" value="F:heme binding"/>
    <property type="evidence" value="ECO:0007669"/>
    <property type="project" value="InterPro"/>
</dbReference>
<dbReference type="SUPFAM" id="SSF46458">
    <property type="entry name" value="Globin-like"/>
    <property type="match status" value="1"/>
</dbReference>
<proteinExistence type="predicted"/>
<evidence type="ECO:0000313" key="1">
    <source>
        <dbReference type="EMBL" id="PSW05180.1"/>
    </source>
</evidence>
<dbReference type="InterPro" id="IPR012292">
    <property type="entry name" value="Globin/Proto"/>
</dbReference>
<name>A0A2T3MZ46_9GAMM</name>
<gene>
    <name evidence="1" type="ORF">C9I89_10360</name>
</gene>
<comment type="caution">
    <text evidence="1">The sequence shown here is derived from an EMBL/GenBank/DDBJ whole genome shotgun (WGS) entry which is preliminary data.</text>
</comment>
<reference evidence="1 2" key="1">
    <citation type="submission" date="2018-03" db="EMBL/GenBank/DDBJ databases">
        <title>Whole genome sequencing of Histamine producing bacteria.</title>
        <authorList>
            <person name="Butler K."/>
        </authorList>
    </citation>
    <scope>NUCLEOTIDE SEQUENCE [LARGE SCALE GENOMIC DNA]</scope>
    <source>
        <strain evidence="1 2">DSM 16190</strain>
    </source>
</reference>